<dbReference type="EMBL" id="BTGU01000007">
    <property type="protein sequence ID" value="GMN38259.1"/>
    <property type="molecule type" value="Genomic_DNA"/>
</dbReference>
<name>A0AA88DGH9_FICCA</name>
<dbReference type="Gramene" id="FCD_00007134-RA">
    <property type="protein sequence ID" value="FCD_00007134-RA:cds"/>
    <property type="gene ID" value="FCD_00007134"/>
</dbReference>
<organism evidence="1 2">
    <name type="scientific">Ficus carica</name>
    <name type="common">Common fig</name>
    <dbReference type="NCBI Taxonomy" id="3494"/>
    <lineage>
        <taxon>Eukaryota</taxon>
        <taxon>Viridiplantae</taxon>
        <taxon>Streptophyta</taxon>
        <taxon>Embryophyta</taxon>
        <taxon>Tracheophyta</taxon>
        <taxon>Spermatophyta</taxon>
        <taxon>Magnoliopsida</taxon>
        <taxon>eudicotyledons</taxon>
        <taxon>Gunneridae</taxon>
        <taxon>Pentapetalae</taxon>
        <taxon>rosids</taxon>
        <taxon>fabids</taxon>
        <taxon>Rosales</taxon>
        <taxon>Moraceae</taxon>
        <taxon>Ficeae</taxon>
        <taxon>Ficus</taxon>
    </lineage>
</organism>
<protein>
    <submittedName>
        <fullName evidence="1">Uncharacterized protein</fullName>
    </submittedName>
</protein>
<sequence length="139" mass="15530">MPESVSSATQSINLQCTLVIRTILIKGRIQNPTSPRTPGFVGLLVACDMKKPTTNSDLVSIELINAFSKFLVTPCFMRVTTYSMKTASQRNPIGPSLDTPKLLFRHPEELSHSSPALRSHFWPLPCHLHELLCAEHDEF</sequence>
<reference evidence="1" key="1">
    <citation type="submission" date="2023-07" db="EMBL/GenBank/DDBJ databases">
        <title>draft genome sequence of fig (Ficus carica).</title>
        <authorList>
            <person name="Takahashi T."/>
            <person name="Nishimura K."/>
        </authorList>
    </citation>
    <scope>NUCLEOTIDE SEQUENCE</scope>
</reference>
<gene>
    <name evidence="1" type="ORF">TIFTF001_007491</name>
</gene>
<comment type="caution">
    <text evidence="1">The sequence shown here is derived from an EMBL/GenBank/DDBJ whole genome shotgun (WGS) entry which is preliminary data.</text>
</comment>
<evidence type="ECO:0000313" key="1">
    <source>
        <dbReference type="EMBL" id="GMN38259.1"/>
    </source>
</evidence>
<dbReference type="Gramene" id="FCD_00000008-RA">
    <property type="protein sequence ID" value="FCD_00000008-RA:cds"/>
    <property type="gene ID" value="FCD_00000008"/>
</dbReference>
<dbReference type="AlphaFoldDB" id="A0AA88DGH9"/>
<evidence type="ECO:0000313" key="2">
    <source>
        <dbReference type="Proteomes" id="UP001187192"/>
    </source>
</evidence>
<accession>A0AA88DGH9</accession>
<proteinExistence type="predicted"/>
<dbReference type="Proteomes" id="UP001187192">
    <property type="component" value="Unassembled WGS sequence"/>
</dbReference>
<keyword evidence="2" id="KW-1185">Reference proteome</keyword>